<dbReference type="HOGENOM" id="CLU_3083975_0_0_5"/>
<accession>A0A060HUL5</accession>
<name>A0A060HUL5_RHIET</name>
<gene>
    <name evidence="1" type="ORF">IE4771_CH01458</name>
</gene>
<reference evidence="1 2" key="1">
    <citation type="submission" date="2013-12" db="EMBL/GenBank/DDBJ databases">
        <title>Complete genome sequence of Rhizobium etli bv. mimosae IE4771.</title>
        <authorList>
            <person name="Bustos P."/>
            <person name="Santamaria R.I."/>
            <person name="Lozano L."/>
            <person name="Ormeno-Orrillo E."/>
            <person name="Rogel M.A."/>
            <person name="Romero D."/>
            <person name="Cevallos M.A."/>
            <person name="Martinez-Romero E."/>
            <person name="Gonzalez V."/>
        </authorList>
    </citation>
    <scope>NUCLEOTIDE SEQUENCE [LARGE SCALE GENOMIC DNA]</scope>
    <source>
        <strain evidence="1 2">IE4771</strain>
    </source>
</reference>
<dbReference type="EMBL" id="CP006986">
    <property type="protein sequence ID" value="AIC26603.1"/>
    <property type="molecule type" value="Genomic_DNA"/>
</dbReference>
<dbReference type="Proteomes" id="UP000027180">
    <property type="component" value="Chromosome"/>
</dbReference>
<dbReference type="KEGG" id="rei:IE4771_CH01458"/>
<proteinExistence type="predicted"/>
<evidence type="ECO:0000313" key="1">
    <source>
        <dbReference type="EMBL" id="AIC26603.1"/>
    </source>
</evidence>
<evidence type="ECO:0000313" key="2">
    <source>
        <dbReference type="Proteomes" id="UP000027180"/>
    </source>
</evidence>
<organism evidence="1 2">
    <name type="scientific">Rhizobium etli bv. mimosae str. IE4771</name>
    <dbReference type="NCBI Taxonomy" id="1432050"/>
    <lineage>
        <taxon>Bacteria</taxon>
        <taxon>Pseudomonadati</taxon>
        <taxon>Pseudomonadota</taxon>
        <taxon>Alphaproteobacteria</taxon>
        <taxon>Hyphomicrobiales</taxon>
        <taxon>Rhizobiaceae</taxon>
        <taxon>Rhizobium/Agrobacterium group</taxon>
        <taxon>Rhizobium</taxon>
    </lineage>
</organism>
<protein>
    <submittedName>
        <fullName evidence="1">Uncharacterized protein</fullName>
    </submittedName>
</protein>
<dbReference type="AlphaFoldDB" id="A0A060HUL5"/>
<sequence length="52" mass="5826">MGSVLENGHGKNRPPLTYVPQNIGHGTLKDKHGFDFYKRLVAIPQIILELPD</sequence>